<reference evidence="8" key="1">
    <citation type="submission" date="2016-10" db="EMBL/GenBank/DDBJ databases">
        <authorList>
            <person name="de Groot N.N."/>
        </authorList>
    </citation>
    <scope>NUCLEOTIDE SEQUENCE</scope>
</reference>
<dbReference type="SUPFAM" id="SSF55874">
    <property type="entry name" value="ATPase domain of HSP90 chaperone/DNA topoisomerase II/histidine kinase"/>
    <property type="match status" value="1"/>
</dbReference>
<evidence type="ECO:0000256" key="4">
    <source>
        <dbReference type="ARBA" id="ARBA00022777"/>
    </source>
</evidence>
<dbReference type="PANTHER" id="PTHR43065:SF10">
    <property type="entry name" value="PEROXIDE STRESS-ACTIVATED HISTIDINE KINASE MAK3"/>
    <property type="match status" value="1"/>
</dbReference>
<gene>
    <name evidence="8" type="ORF">MNB_SM-3-1183</name>
</gene>
<keyword evidence="5" id="KW-0067">ATP-binding</keyword>
<proteinExistence type="predicted"/>
<dbReference type="GO" id="GO:0000155">
    <property type="term" value="F:phosphorelay sensor kinase activity"/>
    <property type="evidence" value="ECO:0007669"/>
    <property type="project" value="InterPro"/>
</dbReference>
<evidence type="ECO:0000313" key="8">
    <source>
        <dbReference type="EMBL" id="SFV75094.1"/>
    </source>
</evidence>
<accession>A0A1W1D3E6</accession>
<keyword evidence="1" id="KW-0597">Phosphoprotein</keyword>
<dbReference type="CDD" id="cd00082">
    <property type="entry name" value="HisKA"/>
    <property type="match status" value="1"/>
</dbReference>
<dbReference type="InterPro" id="IPR003594">
    <property type="entry name" value="HATPase_dom"/>
</dbReference>
<evidence type="ECO:0000256" key="1">
    <source>
        <dbReference type="ARBA" id="ARBA00022553"/>
    </source>
</evidence>
<dbReference type="SUPFAM" id="SSF47384">
    <property type="entry name" value="Homodimeric domain of signal transducing histidine kinase"/>
    <property type="match status" value="1"/>
</dbReference>
<dbReference type="SMART" id="SM00897">
    <property type="entry name" value="FIST"/>
    <property type="match status" value="1"/>
</dbReference>
<dbReference type="PRINTS" id="PR00344">
    <property type="entry name" value="BCTRLSENSOR"/>
</dbReference>
<name>A0A1W1D3E6_9ZZZZ</name>
<dbReference type="Pfam" id="PF10442">
    <property type="entry name" value="FIST_C"/>
    <property type="match status" value="1"/>
</dbReference>
<evidence type="ECO:0000256" key="3">
    <source>
        <dbReference type="ARBA" id="ARBA00022741"/>
    </source>
</evidence>
<evidence type="ECO:0000256" key="6">
    <source>
        <dbReference type="ARBA" id="ARBA00023012"/>
    </source>
</evidence>
<dbReference type="InterPro" id="IPR036097">
    <property type="entry name" value="HisK_dim/P_sf"/>
</dbReference>
<dbReference type="SMART" id="SM01204">
    <property type="entry name" value="FIST_C"/>
    <property type="match status" value="1"/>
</dbReference>
<dbReference type="InterPro" id="IPR005467">
    <property type="entry name" value="His_kinase_dom"/>
</dbReference>
<feature type="domain" description="Histidine kinase" evidence="7">
    <location>
        <begin position="424"/>
        <end position="639"/>
    </location>
</feature>
<dbReference type="InterPro" id="IPR036890">
    <property type="entry name" value="HATPase_C_sf"/>
</dbReference>
<protein>
    <submittedName>
        <fullName evidence="8">Histidine kinase</fullName>
    </submittedName>
</protein>
<keyword evidence="3" id="KW-0547">Nucleotide-binding</keyword>
<dbReference type="Gene3D" id="1.10.287.130">
    <property type="match status" value="1"/>
</dbReference>
<dbReference type="SMART" id="SM00387">
    <property type="entry name" value="HATPase_c"/>
    <property type="match status" value="1"/>
</dbReference>
<sequence>MKSYIYKIGESVTTSIPQEQKEKIYNALSVLIQVFCGEGDEKFQEILSFLTLQFPNAIIIGASTDGEIFHDKVTTQNSIISISLFEHTTLEAFYVDTKESFCDGSTMAHQLMKKDIKLLLTFADGIAINGEEYLNGIASVAPSIKVAGGLAGDNGNLQKTTIAIGDKLYHSGAVGVALFSDVLQVKSLYSFGWKSIGIAHKITSSRKNRVFLIDDMSAVDFYAKYLGKGIAKLLPSIGIEFPLVMKKDGVEIARAVLEKHLDGSLSFAGNIEEGAEVYLGVGSKEEIVSSPIRSSELVVESFFIYSCMARRRFLPEFIEYEIAPFTHLAPTSGFFTYGEFYTDKKPELLNQTLTAVALSESDVIKRVNKSENQKKENKNITREALTNILNQTSKDLIAMSELRQRDIISSQEAKLVQMGEMVNMIAHQWRQPLNAISAASIKLSMQAQLGIINEEEIVKTMEFIEQTTQDMSKTINDFMNFTKPTDEKVRVKLQDILDDILRMMGAQLKNHNINFVSEVEDDFEILTFSKDLEHILLNLFSNARDAFDTKEIPNKEIKVISFVRKKDCVIEVVDNAGGIPKDVIGRVFDPYFTTKEQGKGTGLGLYMSKKLLTETIGGIIEVKNIQDGAKFTIILKDAVC</sequence>
<organism evidence="8">
    <name type="scientific">hydrothermal vent metagenome</name>
    <dbReference type="NCBI Taxonomy" id="652676"/>
    <lineage>
        <taxon>unclassified sequences</taxon>
        <taxon>metagenomes</taxon>
        <taxon>ecological metagenomes</taxon>
    </lineage>
</organism>
<dbReference type="AlphaFoldDB" id="A0A1W1D3E6"/>
<dbReference type="PROSITE" id="PS50109">
    <property type="entry name" value="HIS_KIN"/>
    <property type="match status" value="1"/>
</dbReference>
<dbReference type="InterPro" id="IPR004358">
    <property type="entry name" value="Sig_transdc_His_kin-like_C"/>
</dbReference>
<evidence type="ECO:0000256" key="2">
    <source>
        <dbReference type="ARBA" id="ARBA00022679"/>
    </source>
</evidence>
<keyword evidence="6" id="KW-0902">Two-component regulatory system</keyword>
<dbReference type="Pfam" id="PF00512">
    <property type="entry name" value="HisKA"/>
    <property type="match status" value="1"/>
</dbReference>
<evidence type="ECO:0000256" key="5">
    <source>
        <dbReference type="ARBA" id="ARBA00022840"/>
    </source>
</evidence>
<dbReference type="Pfam" id="PF02518">
    <property type="entry name" value="HATPase_c"/>
    <property type="match status" value="1"/>
</dbReference>
<keyword evidence="2" id="KW-0808">Transferase</keyword>
<dbReference type="SMART" id="SM00388">
    <property type="entry name" value="HisKA"/>
    <property type="match status" value="1"/>
</dbReference>
<dbReference type="Gene3D" id="3.30.565.10">
    <property type="entry name" value="Histidine kinase-like ATPase, C-terminal domain"/>
    <property type="match status" value="1"/>
</dbReference>
<dbReference type="EMBL" id="FPHP01000018">
    <property type="protein sequence ID" value="SFV75094.1"/>
    <property type="molecule type" value="Genomic_DNA"/>
</dbReference>
<dbReference type="InterPro" id="IPR003661">
    <property type="entry name" value="HisK_dim/P_dom"/>
</dbReference>
<dbReference type="GO" id="GO:0005524">
    <property type="term" value="F:ATP binding"/>
    <property type="evidence" value="ECO:0007669"/>
    <property type="project" value="UniProtKB-KW"/>
</dbReference>
<dbReference type="InterPro" id="IPR013702">
    <property type="entry name" value="FIST_domain_N"/>
</dbReference>
<keyword evidence="4 8" id="KW-0418">Kinase</keyword>
<dbReference type="InterPro" id="IPR019494">
    <property type="entry name" value="FIST_C"/>
</dbReference>
<dbReference type="PANTHER" id="PTHR43065">
    <property type="entry name" value="SENSOR HISTIDINE KINASE"/>
    <property type="match status" value="1"/>
</dbReference>
<dbReference type="Pfam" id="PF08495">
    <property type="entry name" value="FIST"/>
    <property type="match status" value="1"/>
</dbReference>
<evidence type="ECO:0000259" key="7">
    <source>
        <dbReference type="PROSITE" id="PS50109"/>
    </source>
</evidence>